<protein>
    <submittedName>
        <fullName evidence="2">Uncharacterized protein</fullName>
    </submittedName>
</protein>
<dbReference type="AlphaFoldDB" id="A0A7X3IKZ7"/>
<gene>
    <name evidence="2" type="ORF">GRF59_16975</name>
</gene>
<sequence>MSKWSKRIWMVGIWAGIGVLIGMQLAGSGGTQQDSGKNAVYTDQQSVRAAAAAQVPVPRKSSNQFKVEEQQPEQVEVKDMGSQTPEEILSTNTNKPTVDVLADKTAGLLQDLSQKGIRMVVSLFDSITD</sequence>
<dbReference type="RefSeq" id="WP_160498877.1">
    <property type="nucleotide sequence ID" value="NZ_WUBI01000002.1"/>
</dbReference>
<keyword evidence="3" id="KW-1185">Reference proteome</keyword>
<evidence type="ECO:0000313" key="3">
    <source>
        <dbReference type="Proteomes" id="UP000460318"/>
    </source>
</evidence>
<comment type="caution">
    <text evidence="2">The sequence shown here is derived from an EMBL/GenBank/DDBJ whole genome shotgun (WGS) entry which is preliminary data.</text>
</comment>
<dbReference type="EMBL" id="WUBI01000002">
    <property type="protein sequence ID" value="MWV45316.1"/>
    <property type="molecule type" value="Genomic_DNA"/>
</dbReference>
<feature type="compositionally biased region" description="Polar residues" evidence="1">
    <location>
        <begin position="81"/>
        <end position="92"/>
    </location>
</feature>
<organism evidence="2 3">
    <name type="scientific">Paenibacillus dendrobii</name>
    <dbReference type="NCBI Taxonomy" id="2691084"/>
    <lineage>
        <taxon>Bacteria</taxon>
        <taxon>Bacillati</taxon>
        <taxon>Bacillota</taxon>
        <taxon>Bacilli</taxon>
        <taxon>Bacillales</taxon>
        <taxon>Paenibacillaceae</taxon>
        <taxon>Paenibacillus</taxon>
    </lineage>
</organism>
<dbReference type="Proteomes" id="UP000460318">
    <property type="component" value="Unassembled WGS sequence"/>
</dbReference>
<evidence type="ECO:0000313" key="2">
    <source>
        <dbReference type="EMBL" id="MWV45316.1"/>
    </source>
</evidence>
<accession>A0A7X3IKZ7</accession>
<evidence type="ECO:0000256" key="1">
    <source>
        <dbReference type="SAM" id="MobiDB-lite"/>
    </source>
</evidence>
<proteinExistence type="predicted"/>
<feature type="region of interest" description="Disordered" evidence="1">
    <location>
        <begin position="53"/>
        <end position="92"/>
    </location>
</feature>
<name>A0A7X3IKZ7_9BACL</name>
<reference evidence="2 3" key="1">
    <citation type="submission" date="2019-12" db="EMBL/GenBank/DDBJ databases">
        <title>Paenibacillus sp. nov., an endophytic bacterium isolated from the stem of Dendrobium.</title>
        <authorList>
            <person name="Zhao R."/>
        </authorList>
    </citation>
    <scope>NUCLEOTIDE SEQUENCE [LARGE SCALE GENOMIC DNA]</scope>
    <source>
        <strain evidence="2 3">HJL G12</strain>
    </source>
</reference>